<dbReference type="Proteomes" id="UP000664859">
    <property type="component" value="Unassembled WGS sequence"/>
</dbReference>
<evidence type="ECO:0000313" key="3">
    <source>
        <dbReference type="Proteomes" id="UP000664859"/>
    </source>
</evidence>
<keyword evidence="1" id="KW-0472">Membrane</keyword>
<proteinExistence type="predicted"/>
<dbReference type="OrthoDB" id="5950997at2759"/>
<name>A0A836CM90_9STRA</name>
<comment type="caution">
    <text evidence="2">The sequence shown here is derived from an EMBL/GenBank/DDBJ whole genome shotgun (WGS) entry which is preliminary data.</text>
</comment>
<sequence>MFLLADLLPSPAAGTLLGGAYNTAARCKLNSLRIPIVVVQVLSGFLTITSLHFPAALEHLLDRLSFLTQYGFFLSCVVSMTFYTTLLLVTLVPLGLAAIIATHWYLVAWLRKRRPQNMRGNRAPTVHKHSRVLIALAFYVFSITSGTIFQTFGCSILEEVGASGTSDLRADYSKECGTTEHRRYQAYAWCMIIVYPIGVPALFAWLLYKKRAPDHAGGTAETAAEQDVSSFLWQPYKPGLCRYWELVECLRRLALTGFLVFIMPGTAGQAAWSMLFAFASIVIFMAAKPHAELSQSRQYMLGGLIIYLSTTSARLEKLDYTHESSQGAVGILLALLTSALIATGVILALHGACDARHDIGAIRDAIRNKSSNVKHTAKAVSQQS</sequence>
<evidence type="ECO:0008006" key="4">
    <source>
        <dbReference type="Google" id="ProtNLM"/>
    </source>
</evidence>
<organism evidence="2 3">
    <name type="scientific">Tribonema minus</name>
    <dbReference type="NCBI Taxonomy" id="303371"/>
    <lineage>
        <taxon>Eukaryota</taxon>
        <taxon>Sar</taxon>
        <taxon>Stramenopiles</taxon>
        <taxon>Ochrophyta</taxon>
        <taxon>PX clade</taxon>
        <taxon>Xanthophyceae</taxon>
        <taxon>Tribonematales</taxon>
        <taxon>Tribonemataceae</taxon>
        <taxon>Tribonema</taxon>
    </lineage>
</organism>
<keyword evidence="1" id="KW-0812">Transmembrane</keyword>
<protein>
    <recommendedName>
        <fullName evidence="4">TRP C-terminal domain-containing protein</fullName>
    </recommendedName>
</protein>
<reference evidence="2" key="1">
    <citation type="submission" date="2021-02" db="EMBL/GenBank/DDBJ databases">
        <title>First Annotated Genome of the Yellow-green Alga Tribonema minus.</title>
        <authorList>
            <person name="Mahan K.M."/>
        </authorList>
    </citation>
    <scope>NUCLEOTIDE SEQUENCE</scope>
    <source>
        <strain evidence="2">UTEX B ZZ1240</strain>
    </source>
</reference>
<feature type="transmembrane region" description="Helical" evidence="1">
    <location>
        <begin position="34"/>
        <end position="57"/>
    </location>
</feature>
<feature type="transmembrane region" description="Helical" evidence="1">
    <location>
        <begin position="89"/>
        <end position="111"/>
    </location>
</feature>
<keyword evidence="1" id="KW-1133">Transmembrane helix</keyword>
<evidence type="ECO:0000313" key="2">
    <source>
        <dbReference type="EMBL" id="KAG5190539.1"/>
    </source>
</evidence>
<dbReference type="EMBL" id="JAFCMP010000033">
    <property type="protein sequence ID" value="KAG5190539.1"/>
    <property type="molecule type" value="Genomic_DNA"/>
</dbReference>
<dbReference type="AlphaFoldDB" id="A0A836CM90"/>
<feature type="transmembrane region" description="Helical" evidence="1">
    <location>
        <begin position="186"/>
        <end position="208"/>
    </location>
</feature>
<accession>A0A836CM90</accession>
<evidence type="ECO:0000256" key="1">
    <source>
        <dbReference type="SAM" id="Phobius"/>
    </source>
</evidence>
<feature type="transmembrane region" description="Helical" evidence="1">
    <location>
        <begin position="132"/>
        <end position="152"/>
    </location>
</feature>
<feature type="transmembrane region" description="Helical" evidence="1">
    <location>
        <begin position="327"/>
        <end position="349"/>
    </location>
</feature>
<keyword evidence="3" id="KW-1185">Reference proteome</keyword>
<gene>
    <name evidence="2" type="ORF">JKP88DRAFT_175650</name>
</gene>
<dbReference type="PANTHER" id="PTHR11319">
    <property type="entry name" value="G PROTEIN-COUPLED RECEPTOR-RELATED"/>
    <property type="match status" value="1"/>
</dbReference>
<dbReference type="PANTHER" id="PTHR11319:SF35">
    <property type="entry name" value="OUTER MEMBRANE PROTEIN PMPC-RELATED"/>
    <property type="match status" value="1"/>
</dbReference>